<accession>A0A381L1S0</accession>
<keyword evidence="3" id="KW-0732">Signal</keyword>
<dbReference type="EMBL" id="UIGY01000002">
    <property type="protein sequence ID" value="SUZ07874.1"/>
    <property type="molecule type" value="Genomic_DNA"/>
</dbReference>
<name>A0A381L1S0_BLUGR</name>
<proteinExistence type="predicted"/>
<dbReference type="GO" id="GO:0004540">
    <property type="term" value="F:RNA nuclease activity"/>
    <property type="evidence" value="ECO:0007669"/>
    <property type="project" value="InterPro"/>
</dbReference>
<evidence type="ECO:0000256" key="2">
    <source>
        <dbReference type="ARBA" id="ARBA00022801"/>
    </source>
</evidence>
<organism evidence="4">
    <name type="scientific">Blumeria graminis f. sp. tritici 96224</name>
    <dbReference type="NCBI Taxonomy" id="1268274"/>
    <lineage>
        <taxon>Eukaryota</taxon>
        <taxon>Fungi</taxon>
        <taxon>Dikarya</taxon>
        <taxon>Ascomycota</taxon>
        <taxon>Pezizomycotina</taxon>
        <taxon>Leotiomycetes</taxon>
        <taxon>Erysiphales</taxon>
        <taxon>Erysiphaceae</taxon>
        <taxon>Blumeria</taxon>
    </lineage>
</organism>
<dbReference type="SMR" id="A0A381L1S0"/>
<dbReference type="OrthoDB" id="10333767at2759"/>
<dbReference type="SUPFAM" id="SSF53933">
    <property type="entry name" value="Microbial ribonucleases"/>
    <property type="match status" value="1"/>
</dbReference>
<gene>
    <name evidence="4" type="ORF">BGT96224V2_LOCUS1061</name>
</gene>
<sequence>MQTTSFITISAAILFLPAAFGDIGTTYECTGATFSSRRELKNAQQVCINNLNKGVQMQNKVGGSRKDSKYHVVLTPHEGLKSPIKQKDKLEYIAEYQKSDCKLIHVFEIKMGIRKNCVQNLDQFSQGKIQGNLKSHEASRQNLIPCGDYVMELSYLNRAANSGCAALQRMQIGHHVPHLKKSLITKFPDSNKFYRSGTLYEWPFHPDGHLQKTDETPGRYRIIINSECSIVGFRVLRHLDGSIKKNELICTLIIPHADSNIRQKHIRR</sequence>
<dbReference type="Gene3D" id="3.10.450.30">
    <property type="entry name" value="Microbial ribonucleases"/>
    <property type="match status" value="1"/>
</dbReference>
<evidence type="ECO:0000256" key="1">
    <source>
        <dbReference type="ARBA" id="ARBA00022722"/>
    </source>
</evidence>
<feature type="signal peptide" evidence="3">
    <location>
        <begin position="1"/>
        <end position="21"/>
    </location>
</feature>
<keyword evidence="2" id="KW-0378">Hydrolase</keyword>
<evidence type="ECO:0000256" key="3">
    <source>
        <dbReference type="SAM" id="SignalP"/>
    </source>
</evidence>
<dbReference type="GO" id="GO:0003723">
    <property type="term" value="F:RNA binding"/>
    <property type="evidence" value="ECO:0007669"/>
    <property type="project" value="InterPro"/>
</dbReference>
<protein>
    <submittedName>
        <fullName evidence="4">BgtE-5822</fullName>
    </submittedName>
</protein>
<keyword evidence="1" id="KW-0540">Nuclease</keyword>
<feature type="chain" id="PRO_5017021119" evidence="3">
    <location>
        <begin position="22"/>
        <end position="268"/>
    </location>
</feature>
<reference evidence="4" key="1">
    <citation type="submission" date="2018-07" db="EMBL/GenBank/DDBJ databases">
        <authorList>
            <person name="Quirk P.G."/>
            <person name="Krulwich T.A."/>
        </authorList>
    </citation>
    <scope>NUCLEOTIDE SEQUENCE</scope>
    <source>
        <strain evidence="4">96224</strain>
    </source>
</reference>
<dbReference type="GO" id="GO:0016787">
    <property type="term" value="F:hydrolase activity"/>
    <property type="evidence" value="ECO:0007669"/>
    <property type="project" value="UniProtKB-KW"/>
</dbReference>
<dbReference type="InterPro" id="IPR016191">
    <property type="entry name" value="Ribonuclease/ribotoxin"/>
</dbReference>
<evidence type="ECO:0000313" key="4">
    <source>
        <dbReference type="EMBL" id="SUZ07874.1"/>
    </source>
</evidence>
<dbReference type="AlphaFoldDB" id="A0A381L1S0"/>